<proteinExistence type="predicted"/>
<dbReference type="EMBL" id="CP044427">
    <property type="protein sequence ID" value="QFG69993.1"/>
    <property type="molecule type" value="Genomic_DNA"/>
</dbReference>
<organism evidence="2 3">
    <name type="scientific">Ornithinimicrobium pratense</name>
    <dbReference type="NCBI Taxonomy" id="2593973"/>
    <lineage>
        <taxon>Bacteria</taxon>
        <taxon>Bacillati</taxon>
        <taxon>Actinomycetota</taxon>
        <taxon>Actinomycetes</taxon>
        <taxon>Micrococcales</taxon>
        <taxon>Ornithinimicrobiaceae</taxon>
        <taxon>Ornithinimicrobium</taxon>
    </lineage>
</organism>
<evidence type="ECO:0000313" key="3">
    <source>
        <dbReference type="Proteomes" id="UP000326546"/>
    </source>
</evidence>
<evidence type="ECO:0000313" key="2">
    <source>
        <dbReference type="EMBL" id="QFG69993.1"/>
    </source>
</evidence>
<reference evidence="2 3" key="1">
    <citation type="submission" date="2019-09" db="EMBL/GenBank/DDBJ databases">
        <title>Serinicoccus pratensis sp. nov., isolated from meadow soil.</title>
        <authorList>
            <person name="Zhang W."/>
        </authorList>
    </citation>
    <scope>NUCLEOTIDE SEQUENCE [LARGE SCALE GENOMIC DNA]</scope>
    <source>
        <strain evidence="2 3">W204</strain>
    </source>
</reference>
<keyword evidence="3" id="KW-1185">Reference proteome</keyword>
<keyword evidence="1" id="KW-0812">Transmembrane</keyword>
<feature type="transmembrane region" description="Helical" evidence="1">
    <location>
        <begin position="35"/>
        <end position="53"/>
    </location>
</feature>
<feature type="transmembrane region" description="Helical" evidence="1">
    <location>
        <begin position="121"/>
        <end position="137"/>
    </location>
</feature>
<evidence type="ECO:0000256" key="1">
    <source>
        <dbReference type="SAM" id="Phobius"/>
    </source>
</evidence>
<dbReference type="Proteomes" id="UP000326546">
    <property type="component" value="Chromosome"/>
</dbReference>
<sequence>MQYDTATMTVGVDVVAHGVDHAFLTWQIWAWASRYGVAIVLLLSVVYLCWRLWRGTLGLGQTMSWWAAGLGALALAVAVLAPWALISADQLVAQAVAAPTDPQHGDPWFVVPGWSIQDTDWWLALFAALLFLLALLLRRAQRAERDTQGLI</sequence>
<name>A0A5J6V9X1_9MICO</name>
<keyword evidence="1" id="KW-1133">Transmembrane helix</keyword>
<keyword evidence="1" id="KW-0472">Membrane</keyword>
<dbReference type="AlphaFoldDB" id="A0A5J6V9X1"/>
<dbReference type="KEGG" id="serw:FY030_15895"/>
<dbReference type="RefSeq" id="WP_158062487.1">
    <property type="nucleotide sequence ID" value="NZ_CP044427.1"/>
</dbReference>
<gene>
    <name evidence="2" type="ORF">FY030_15895</name>
</gene>
<protein>
    <submittedName>
        <fullName evidence="2">Uncharacterized protein</fullName>
    </submittedName>
</protein>
<feature type="transmembrane region" description="Helical" evidence="1">
    <location>
        <begin position="65"/>
        <end position="86"/>
    </location>
</feature>
<accession>A0A5J6V9X1</accession>